<dbReference type="EMBL" id="ODYU01001559">
    <property type="protein sequence ID" value="SOQ37942.1"/>
    <property type="molecule type" value="Genomic_DNA"/>
</dbReference>
<sequence>MINYDVKFLTCDDTVHIKNNDFKSFKYETKKRVDETIYDSGKRSYCEKRGSVWRAAHPRQVRQLESKLRDRSIITCEWTTDSLVTLVFSSGVIAYLTIKQNTLDVSQILFDRYFVGKLSGQSITNVALSKSHILVTHNDRTATLVTFGKKNISLPCRITDRDPHIQNIELGGSSRRTERHISNNESANGARVLVWSVTVAEPAPWSPVLEDHANLHLYTINGHNISLTAYHQLENETLSAELSNKGENIVHIVEQVASHKNGVNLDWLRYEVNPEDRATKLSSARDSATHVSLSTAVRVVRRSPCDTRLLIACIDGSLHVVHCVAGLTHTTRAGFIATEIRWADELIIAAEEGGRLQCFDRALSLLHHHSKCLDLTSYFRESRRMQLLASRTAKGGPILLANFSGGPLTLLHITHPKLLTAWIRNKRPSQAVSLLRAMDWEREGTDCLWAVNVLVCAALRNKTEAGSSEAVAQGALGAFLSPAAPHPAAAAPYHPPVHDLARKFFHHLLRRGRIEKALSLAVDLSCWDLFCDARWAASRRALPALATEAASLALHYADLDHGSECSESCSSCSSHSYTGSEEEPSVTSELVKTKPPPLPRVSIPNHPTLMQVPITHTETMSTNSIRPNLHQYLERDNTIWTTDVRDDTYTRTQYDDYTKPIRNSQNVRWHSMDVLSNYNGAKHKLLTINEAPVKPTHTVLDILPRQHDDRLSTNHYKHLYQTELREETPNTLYRYQNNNNYHPSTSLKERTYRIDTDSEKQGNRTGERNKVKFSDTVTIAVVSEPRVSPEPARELAASLPLCPPHKYLSAFTPQHAAPPALAPAPPTPAPAPAENATQKPPKIKVVHFGMALCRSKVDFPSNKMYHQLSRVTGRLVASTHLQSPLFPVAPVALQRVEPPTIQYNTSHMSTVAETCPAPGKTKLIPGTNTPYARMSEKIIQRQKQFQKEDDVPVFLKGGPADGILYRLTMALCIVGLLGVGHTIYTHAVPKK</sequence>
<evidence type="ECO:0000256" key="14">
    <source>
        <dbReference type="ARBA" id="ARBA00023128"/>
    </source>
</evidence>
<keyword evidence="10" id="KW-0999">Mitochondrion inner membrane</keyword>
<evidence type="ECO:0000256" key="17">
    <source>
        <dbReference type="ARBA" id="ARBA00023273"/>
    </source>
</evidence>
<dbReference type="Gene3D" id="4.10.91.10">
    <property type="entry name" value="Cytochrome c oxidase, subunit VIIa"/>
    <property type="match status" value="1"/>
</dbReference>
<dbReference type="GO" id="GO:0006123">
    <property type="term" value="P:mitochondrial electron transport, cytochrome c to oxygen"/>
    <property type="evidence" value="ECO:0007669"/>
    <property type="project" value="InterPro"/>
</dbReference>
<dbReference type="InterPro" id="IPR039297">
    <property type="entry name" value="COX7a"/>
</dbReference>
<evidence type="ECO:0000256" key="18">
    <source>
        <dbReference type="SAM" id="MobiDB-lite"/>
    </source>
</evidence>
<dbReference type="CDD" id="cd00928">
    <property type="entry name" value="Cyt_c_Oxidase_VIIa"/>
    <property type="match status" value="1"/>
</dbReference>
<dbReference type="InterPro" id="IPR003177">
    <property type="entry name" value="Cytc_oxidase_su7a_met"/>
</dbReference>
<dbReference type="PANTHER" id="PTHR13667:SF5">
    <property type="entry name" value="WD REPEAT-CONTAINING AND PLANAR CELL POLARITY EFFECTOR PROTEIN FRITZ HOMOLOG"/>
    <property type="match status" value="1"/>
</dbReference>
<keyword evidence="14" id="KW-0496">Mitochondrion</keyword>
<dbReference type="GO" id="GO:0045277">
    <property type="term" value="C:respiratory chain complex IV"/>
    <property type="evidence" value="ECO:0007669"/>
    <property type="project" value="InterPro"/>
</dbReference>
<comment type="similarity">
    <text evidence="4">Belongs to the WD repeat fritz family.</text>
</comment>
<gene>
    <name evidence="20" type="ORF">SFRICE_007619</name>
</gene>
<dbReference type="FunFam" id="4.10.91.10:FF:000001">
    <property type="entry name" value="Cytochrome c oxidase subunit 7A1, mitochondrial"/>
    <property type="match status" value="1"/>
</dbReference>
<keyword evidence="19" id="KW-0812">Transmembrane</keyword>
<comment type="subcellular location">
    <subcellularLocation>
        <location evidence="1">Cell membrane</location>
    </subcellularLocation>
    <subcellularLocation>
        <location evidence="3">Cytoplasm</location>
        <location evidence="3">Cytoskeleton</location>
        <location evidence="3">Cilium axoneme</location>
    </subcellularLocation>
    <subcellularLocation>
        <location evidence="2">Mitochondrion inner membrane</location>
    </subcellularLocation>
</comment>
<dbReference type="GO" id="GO:0005743">
    <property type="term" value="C:mitochondrial inner membrane"/>
    <property type="evidence" value="ECO:0007669"/>
    <property type="project" value="UniProtKB-SubCell"/>
</dbReference>
<dbReference type="InterPro" id="IPR024511">
    <property type="entry name" value="Frtz"/>
</dbReference>
<dbReference type="GO" id="GO:0007399">
    <property type="term" value="P:nervous system development"/>
    <property type="evidence" value="ECO:0007669"/>
    <property type="project" value="TreeGrafter"/>
</dbReference>
<keyword evidence="19" id="KW-1133">Transmembrane helix</keyword>
<evidence type="ECO:0000256" key="4">
    <source>
        <dbReference type="ARBA" id="ARBA00006059"/>
    </source>
</evidence>
<feature type="region of interest" description="Disordered" evidence="18">
    <location>
        <begin position="573"/>
        <end position="606"/>
    </location>
</feature>
<keyword evidence="11" id="KW-0970">Cilium biogenesis/degradation</keyword>
<evidence type="ECO:0000256" key="15">
    <source>
        <dbReference type="ARBA" id="ARBA00023136"/>
    </source>
</evidence>
<evidence type="ECO:0000256" key="2">
    <source>
        <dbReference type="ARBA" id="ARBA00004273"/>
    </source>
</evidence>
<dbReference type="GO" id="GO:0045184">
    <property type="term" value="P:establishment of protein localization"/>
    <property type="evidence" value="ECO:0007669"/>
    <property type="project" value="TreeGrafter"/>
</dbReference>
<evidence type="ECO:0000256" key="5">
    <source>
        <dbReference type="ARBA" id="ARBA00009331"/>
    </source>
</evidence>
<evidence type="ECO:0000256" key="16">
    <source>
        <dbReference type="ARBA" id="ARBA00023212"/>
    </source>
</evidence>
<dbReference type="GO" id="GO:0005886">
    <property type="term" value="C:plasma membrane"/>
    <property type="evidence" value="ECO:0007669"/>
    <property type="project" value="UniProtKB-SubCell"/>
</dbReference>
<dbReference type="Pfam" id="PF11768">
    <property type="entry name" value="Frtz"/>
    <property type="match status" value="1"/>
</dbReference>
<feature type="compositionally biased region" description="Pro residues" evidence="18">
    <location>
        <begin position="820"/>
        <end position="831"/>
    </location>
</feature>
<feature type="transmembrane region" description="Helical" evidence="19">
    <location>
        <begin position="963"/>
        <end position="984"/>
    </location>
</feature>
<feature type="region of interest" description="Disordered" evidence="18">
    <location>
        <begin position="816"/>
        <end position="838"/>
    </location>
</feature>
<evidence type="ECO:0000256" key="3">
    <source>
        <dbReference type="ARBA" id="ARBA00004430"/>
    </source>
</evidence>
<comment type="similarity">
    <text evidence="5">Belongs to the cytochrome c oxidase VIIa family.</text>
</comment>
<keyword evidence="16" id="KW-0206">Cytoskeleton</keyword>
<keyword evidence="17" id="KW-0966">Cell projection</keyword>
<evidence type="ECO:0000256" key="6">
    <source>
        <dbReference type="ARBA" id="ARBA00022475"/>
    </source>
</evidence>
<name>A0A2H1VC14_SPOFR</name>
<dbReference type="GO" id="GO:0097541">
    <property type="term" value="C:axonemal basal plate"/>
    <property type="evidence" value="ECO:0007669"/>
    <property type="project" value="TreeGrafter"/>
</dbReference>
<evidence type="ECO:0000256" key="7">
    <source>
        <dbReference type="ARBA" id="ARBA00022490"/>
    </source>
</evidence>
<evidence type="ECO:0000256" key="13">
    <source>
        <dbReference type="ARBA" id="ARBA00023069"/>
    </source>
</evidence>
<dbReference type="GO" id="GO:0044782">
    <property type="term" value="P:cilium organization"/>
    <property type="evidence" value="ECO:0007669"/>
    <property type="project" value="TreeGrafter"/>
</dbReference>
<evidence type="ECO:0000256" key="1">
    <source>
        <dbReference type="ARBA" id="ARBA00004236"/>
    </source>
</evidence>
<dbReference type="AlphaFoldDB" id="A0A2H1VC14"/>
<dbReference type="Pfam" id="PF02238">
    <property type="entry name" value="COX7a"/>
    <property type="match status" value="1"/>
</dbReference>
<proteinExistence type="inferred from homology"/>
<evidence type="ECO:0000256" key="10">
    <source>
        <dbReference type="ARBA" id="ARBA00022792"/>
    </source>
</evidence>
<keyword evidence="9" id="KW-0677">Repeat</keyword>
<keyword evidence="13" id="KW-0969">Cilium</keyword>
<keyword evidence="7" id="KW-0963">Cytoplasm</keyword>
<evidence type="ECO:0000256" key="9">
    <source>
        <dbReference type="ARBA" id="ARBA00022737"/>
    </source>
</evidence>
<evidence type="ECO:0000256" key="8">
    <source>
        <dbReference type="ARBA" id="ARBA00022574"/>
    </source>
</evidence>
<reference evidence="20" key="1">
    <citation type="submission" date="2016-07" db="EMBL/GenBank/DDBJ databases">
        <authorList>
            <person name="Bretaudeau A."/>
        </authorList>
    </citation>
    <scope>NUCLEOTIDE SEQUENCE</scope>
    <source>
        <strain evidence="20">Rice</strain>
        <tissue evidence="20">Whole body</tissue>
    </source>
</reference>
<keyword evidence="15 19" id="KW-0472">Membrane</keyword>
<dbReference type="InterPro" id="IPR036539">
    <property type="entry name" value="Cyt_c_oxidase_su7a_sf"/>
</dbReference>
<dbReference type="PANTHER" id="PTHR13667">
    <property type="entry name" value="HOMOLOC-13"/>
    <property type="match status" value="1"/>
</dbReference>
<keyword evidence="8" id="KW-0853">WD repeat</keyword>
<accession>A0A2H1VC14</accession>
<evidence type="ECO:0000313" key="20">
    <source>
        <dbReference type="EMBL" id="SOQ37942.1"/>
    </source>
</evidence>
<organism evidence="20">
    <name type="scientific">Spodoptera frugiperda</name>
    <name type="common">Fall armyworm</name>
    <dbReference type="NCBI Taxonomy" id="7108"/>
    <lineage>
        <taxon>Eukaryota</taxon>
        <taxon>Metazoa</taxon>
        <taxon>Ecdysozoa</taxon>
        <taxon>Arthropoda</taxon>
        <taxon>Hexapoda</taxon>
        <taxon>Insecta</taxon>
        <taxon>Pterygota</taxon>
        <taxon>Neoptera</taxon>
        <taxon>Endopterygota</taxon>
        <taxon>Lepidoptera</taxon>
        <taxon>Glossata</taxon>
        <taxon>Ditrysia</taxon>
        <taxon>Noctuoidea</taxon>
        <taxon>Noctuidae</taxon>
        <taxon>Amphipyrinae</taxon>
        <taxon>Spodoptera</taxon>
    </lineage>
</organism>
<evidence type="ECO:0000256" key="19">
    <source>
        <dbReference type="SAM" id="Phobius"/>
    </source>
</evidence>
<dbReference type="SUPFAM" id="SSF81419">
    <property type="entry name" value="Mitochondrial cytochrome c oxidase subunit VIIa"/>
    <property type="match status" value="1"/>
</dbReference>
<evidence type="ECO:0000256" key="12">
    <source>
        <dbReference type="ARBA" id="ARBA00022946"/>
    </source>
</evidence>
<keyword evidence="6" id="KW-1003">Cell membrane</keyword>
<protein>
    <submittedName>
        <fullName evidence="20">SFRICE_007619</fullName>
    </submittedName>
</protein>
<keyword evidence="12" id="KW-0809">Transit peptide</keyword>
<evidence type="ECO:0000256" key="11">
    <source>
        <dbReference type="ARBA" id="ARBA00022794"/>
    </source>
</evidence>